<feature type="region of interest" description="Disordered" evidence="1">
    <location>
        <begin position="1"/>
        <end position="47"/>
    </location>
</feature>
<reference evidence="2 3" key="1">
    <citation type="journal article" date="2014" name="Agronomy (Basel)">
        <title>A Draft Genome Sequence for Ensete ventricosum, the Drought-Tolerant Tree Against Hunger.</title>
        <authorList>
            <person name="Harrison J."/>
            <person name="Moore K.A."/>
            <person name="Paszkiewicz K."/>
            <person name="Jones T."/>
            <person name="Grant M."/>
            <person name="Ambacheew D."/>
            <person name="Muzemil S."/>
            <person name="Studholme D.J."/>
        </authorList>
    </citation>
    <scope>NUCLEOTIDE SEQUENCE [LARGE SCALE GENOMIC DNA]</scope>
</reference>
<accession>A0A427ARS8</accession>
<protein>
    <submittedName>
        <fullName evidence="2">Uncharacterized protein</fullName>
    </submittedName>
</protein>
<organism evidence="2 3">
    <name type="scientific">Ensete ventricosum</name>
    <name type="common">Abyssinian banana</name>
    <name type="synonym">Musa ensete</name>
    <dbReference type="NCBI Taxonomy" id="4639"/>
    <lineage>
        <taxon>Eukaryota</taxon>
        <taxon>Viridiplantae</taxon>
        <taxon>Streptophyta</taxon>
        <taxon>Embryophyta</taxon>
        <taxon>Tracheophyta</taxon>
        <taxon>Spermatophyta</taxon>
        <taxon>Magnoliopsida</taxon>
        <taxon>Liliopsida</taxon>
        <taxon>Zingiberales</taxon>
        <taxon>Musaceae</taxon>
        <taxon>Ensete</taxon>
    </lineage>
</organism>
<evidence type="ECO:0000313" key="2">
    <source>
        <dbReference type="EMBL" id="RRT78941.1"/>
    </source>
</evidence>
<evidence type="ECO:0000256" key="1">
    <source>
        <dbReference type="SAM" id="MobiDB-lite"/>
    </source>
</evidence>
<sequence length="81" mass="8782">MLRFPNSGIRAKGRPRPGRKESMPTEASPVDIGNTSRGDARSQGRRLQALRPQELLLEGRGAYCKGSCPWVGLPPTAHNTA</sequence>
<evidence type="ECO:0000313" key="3">
    <source>
        <dbReference type="Proteomes" id="UP000287651"/>
    </source>
</evidence>
<dbReference type="Proteomes" id="UP000287651">
    <property type="component" value="Unassembled WGS sequence"/>
</dbReference>
<proteinExistence type="predicted"/>
<dbReference type="AlphaFoldDB" id="A0A427ARS8"/>
<dbReference type="EMBL" id="AMZH03001544">
    <property type="protein sequence ID" value="RRT78941.1"/>
    <property type="molecule type" value="Genomic_DNA"/>
</dbReference>
<comment type="caution">
    <text evidence="2">The sequence shown here is derived from an EMBL/GenBank/DDBJ whole genome shotgun (WGS) entry which is preliminary data.</text>
</comment>
<name>A0A427ARS8_ENSVE</name>
<gene>
    <name evidence="2" type="ORF">B296_00004166</name>
</gene>